<organism evidence="2 3">
    <name type="scientific">Nocardioides albertanoniae</name>
    <dbReference type="NCBI Taxonomy" id="1175486"/>
    <lineage>
        <taxon>Bacteria</taxon>
        <taxon>Bacillati</taxon>
        <taxon>Actinomycetota</taxon>
        <taxon>Actinomycetes</taxon>
        <taxon>Propionibacteriales</taxon>
        <taxon>Nocardioidaceae</taxon>
        <taxon>Nocardioides</taxon>
    </lineage>
</organism>
<feature type="domain" description="Flavodoxin-like" evidence="1">
    <location>
        <begin position="4"/>
        <end position="150"/>
    </location>
</feature>
<dbReference type="EMBL" id="VFOV01000001">
    <property type="protein sequence ID" value="TQL66692.1"/>
    <property type="molecule type" value="Genomic_DNA"/>
</dbReference>
<dbReference type="GO" id="GO:0010181">
    <property type="term" value="F:FMN binding"/>
    <property type="evidence" value="ECO:0007669"/>
    <property type="project" value="InterPro"/>
</dbReference>
<proteinExistence type="predicted"/>
<dbReference type="Pfam" id="PF12724">
    <property type="entry name" value="Flavodoxin_5"/>
    <property type="match status" value="1"/>
</dbReference>
<reference evidence="2 3" key="1">
    <citation type="submission" date="2019-06" db="EMBL/GenBank/DDBJ databases">
        <title>Sequencing the genomes of 1000 actinobacteria strains.</title>
        <authorList>
            <person name="Klenk H.-P."/>
        </authorList>
    </citation>
    <scope>NUCLEOTIDE SEQUENCE [LARGE SCALE GENOMIC DNA]</scope>
    <source>
        <strain evidence="2 3">DSM 25218</strain>
    </source>
</reference>
<sequence length="153" mass="16574">MKTLIVCTSVSHGNTRRVAEAVGGVLNAPVVDPDSVAVDDLHDYDLVGFGSGIFNMAFHPRLRDLVASLPHSQGTTAFVFSSSGFPEPPFARYSRTMAKLLEQRGFDVVGSFSCRGHDTWWPFKPVGGLKKGRPNPADIDAARAFAKTLLAQR</sequence>
<dbReference type="InterPro" id="IPR029039">
    <property type="entry name" value="Flavoprotein-like_sf"/>
</dbReference>
<evidence type="ECO:0000259" key="1">
    <source>
        <dbReference type="PROSITE" id="PS50902"/>
    </source>
</evidence>
<dbReference type="Gene3D" id="3.40.50.360">
    <property type="match status" value="1"/>
</dbReference>
<evidence type="ECO:0000313" key="3">
    <source>
        <dbReference type="Proteomes" id="UP000320209"/>
    </source>
</evidence>
<name>A0A543A278_9ACTN</name>
<dbReference type="InterPro" id="IPR008254">
    <property type="entry name" value="Flavodoxin/NO_synth"/>
</dbReference>
<protein>
    <submittedName>
        <fullName evidence="2">Flavodoxin</fullName>
    </submittedName>
</protein>
<dbReference type="SUPFAM" id="SSF52218">
    <property type="entry name" value="Flavoproteins"/>
    <property type="match status" value="1"/>
</dbReference>
<dbReference type="RefSeq" id="WP_141778878.1">
    <property type="nucleotide sequence ID" value="NZ_VFOV01000001.1"/>
</dbReference>
<dbReference type="InterPro" id="IPR026816">
    <property type="entry name" value="Flavodoxin_dom"/>
</dbReference>
<dbReference type="Proteomes" id="UP000320209">
    <property type="component" value="Unassembled WGS sequence"/>
</dbReference>
<evidence type="ECO:0000313" key="2">
    <source>
        <dbReference type="EMBL" id="TQL66692.1"/>
    </source>
</evidence>
<dbReference type="AlphaFoldDB" id="A0A543A278"/>
<gene>
    <name evidence="2" type="ORF">FB381_0556</name>
</gene>
<dbReference type="OrthoDB" id="4564047at2"/>
<accession>A0A543A278</accession>
<dbReference type="PROSITE" id="PS50902">
    <property type="entry name" value="FLAVODOXIN_LIKE"/>
    <property type="match status" value="1"/>
</dbReference>
<comment type="caution">
    <text evidence="2">The sequence shown here is derived from an EMBL/GenBank/DDBJ whole genome shotgun (WGS) entry which is preliminary data.</text>
</comment>
<keyword evidence="3" id="KW-1185">Reference proteome</keyword>